<dbReference type="GO" id="GO:0017004">
    <property type="term" value="P:cytochrome complex assembly"/>
    <property type="evidence" value="ECO:0007669"/>
    <property type="project" value="InterPro"/>
</dbReference>
<dbReference type="Pfam" id="PF03100">
    <property type="entry name" value="CcmE"/>
    <property type="match status" value="1"/>
</dbReference>
<proteinExistence type="predicted"/>
<dbReference type="GO" id="GO:0020037">
    <property type="term" value="F:heme binding"/>
    <property type="evidence" value="ECO:0007669"/>
    <property type="project" value="InterPro"/>
</dbReference>
<keyword evidence="3" id="KW-1133">Transmembrane helix</keyword>
<dbReference type="GO" id="GO:0017003">
    <property type="term" value="P:protein-heme linkage"/>
    <property type="evidence" value="ECO:0007669"/>
    <property type="project" value="InterPro"/>
</dbReference>
<dbReference type="Gene3D" id="2.40.50.140">
    <property type="entry name" value="Nucleic acid-binding proteins"/>
    <property type="match status" value="1"/>
</dbReference>
<dbReference type="InterPro" id="IPR036127">
    <property type="entry name" value="CcmE-like_sf"/>
</dbReference>
<evidence type="ECO:0008006" key="5">
    <source>
        <dbReference type="Google" id="ProtNLM"/>
    </source>
</evidence>
<evidence type="ECO:0000256" key="1">
    <source>
        <dbReference type="ARBA" id="ARBA00004370"/>
    </source>
</evidence>
<evidence type="ECO:0000256" key="2">
    <source>
        <dbReference type="ARBA" id="ARBA00023136"/>
    </source>
</evidence>
<dbReference type="InterPro" id="IPR012340">
    <property type="entry name" value="NA-bd_OB-fold"/>
</dbReference>
<dbReference type="GO" id="GO:0005886">
    <property type="term" value="C:plasma membrane"/>
    <property type="evidence" value="ECO:0007669"/>
    <property type="project" value="InterPro"/>
</dbReference>
<gene>
    <name evidence="4" type="ORF">METZ01_LOCUS122626</name>
</gene>
<organism evidence="4">
    <name type="scientific">marine metagenome</name>
    <dbReference type="NCBI Taxonomy" id="408172"/>
    <lineage>
        <taxon>unclassified sequences</taxon>
        <taxon>metagenomes</taxon>
        <taxon>ecological metagenomes</taxon>
    </lineage>
</organism>
<comment type="subcellular location">
    <subcellularLocation>
        <location evidence="1">Membrane</location>
    </subcellularLocation>
</comment>
<reference evidence="4" key="1">
    <citation type="submission" date="2018-05" db="EMBL/GenBank/DDBJ databases">
        <authorList>
            <person name="Lanie J.A."/>
            <person name="Ng W.-L."/>
            <person name="Kazmierczak K.M."/>
            <person name="Andrzejewski T.M."/>
            <person name="Davidsen T.M."/>
            <person name="Wayne K.J."/>
            <person name="Tettelin H."/>
            <person name="Glass J.I."/>
            <person name="Rusch D."/>
            <person name="Podicherti R."/>
            <person name="Tsui H.-C.T."/>
            <person name="Winkler M.E."/>
        </authorList>
    </citation>
    <scope>NUCLEOTIDE SEQUENCE</scope>
</reference>
<evidence type="ECO:0000313" key="4">
    <source>
        <dbReference type="EMBL" id="SVA69772.1"/>
    </source>
</evidence>
<dbReference type="AlphaFoldDB" id="A0A381XZA4"/>
<dbReference type="EMBL" id="UINC01016829">
    <property type="protein sequence ID" value="SVA69772.1"/>
    <property type="molecule type" value="Genomic_DNA"/>
</dbReference>
<protein>
    <recommendedName>
        <fullName evidence="5">Cytochrome c-type biogenesis protein CcmE</fullName>
    </recommendedName>
</protein>
<dbReference type="InterPro" id="IPR004329">
    <property type="entry name" value="CcmE"/>
</dbReference>
<keyword evidence="3" id="KW-0812">Transmembrane</keyword>
<feature type="transmembrane region" description="Helical" evidence="3">
    <location>
        <begin position="12"/>
        <end position="32"/>
    </location>
</feature>
<accession>A0A381XZA4</accession>
<dbReference type="SUPFAM" id="SSF82093">
    <property type="entry name" value="Heme chaperone CcmE"/>
    <property type="match status" value="1"/>
</dbReference>
<name>A0A381XZA4_9ZZZZ</name>
<keyword evidence="2 3" id="KW-0472">Membrane</keyword>
<evidence type="ECO:0000256" key="3">
    <source>
        <dbReference type="SAM" id="Phobius"/>
    </source>
</evidence>
<sequence length="158" mass="17599">MENFGMSRSRIKIFVASGILVSSLILLVFVGVKNTSLRHFRPEQLMAQAQEVHQKGVQIDGFIVEKSTSWDHSNFQLSFVVRDEADTARVNVVSVGKLKPDNFKDGGNVFVEGRYNADENLITASKIQTKCASKYQQAGSALATQEKYQIEAEVTQQN</sequence>